<proteinExistence type="predicted"/>
<reference evidence="2" key="1">
    <citation type="submission" date="2023-03" db="EMBL/GenBank/DDBJ databases">
        <title>Massive genome expansion in bonnet fungi (Mycena s.s.) driven by repeated elements and novel gene families across ecological guilds.</title>
        <authorList>
            <consortium name="Lawrence Berkeley National Laboratory"/>
            <person name="Harder C.B."/>
            <person name="Miyauchi S."/>
            <person name="Viragh M."/>
            <person name="Kuo A."/>
            <person name="Thoen E."/>
            <person name="Andreopoulos B."/>
            <person name="Lu D."/>
            <person name="Skrede I."/>
            <person name="Drula E."/>
            <person name="Henrissat B."/>
            <person name="Morin E."/>
            <person name="Kohler A."/>
            <person name="Barry K."/>
            <person name="LaButti K."/>
            <person name="Morin E."/>
            <person name="Salamov A."/>
            <person name="Lipzen A."/>
            <person name="Mereny Z."/>
            <person name="Hegedus B."/>
            <person name="Baldrian P."/>
            <person name="Stursova M."/>
            <person name="Weitz H."/>
            <person name="Taylor A."/>
            <person name="Grigoriev I.V."/>
            <person name="Nagy L.G."/>
            <person name="Martin F."/>
            <person name="Kauserud H."/>
        </authorList>
    </citation>
    <scope>NUCLEOTIDE SEQUENCE</scope>
    <source>
        <strain evidence="2">CBHHK173m</strain>
    </source>
</reference>
<comment type="caution">
    <text evidence="2">The sequence shown here is derived from an EMBL/GenBank/DDBJ whole genome shotgun (WGS) entry which is preliminary data.</text>
</comment>
<feature type="region of interest" description="Disordered" evidence="1">
    <location>
        <begin position="88"/>
        <end position="107"/>
    </location>
</feature>
<sequence length="344" mass="36439">MYMKLKVGLPDSSKRVFQSSQRDDSSRIRNSIQAFIVALAGVPGLATPITGPSFPSSSDPAAALIGTLRSFGVEEGAELWRRRVAGARRSSSGLSPVGDCPASPHTDRASNAMRVCASNAMRVRAIRTPASPPPSPHAVGNVAGLRSGLLTVTLPDLTQTADSACDISPGTPQLANTSTAPWAKESLFVLRYVPGRSRTAASPNGTRQTIAYRVGASAVLNEDLHMPEYDGYPRSAVSRTSSLSSTYTGDRSLVLTCPAPKRSPGGAQGPPHPQWLTRMYSVQLGASTGTFPTECFAPKKTMVPAVDPRAESNRRHSLGSHQAKLRGSERPVPQGLLLSWGLDE</sequence>
<evidence type="ECO:0000313" key="2">
    <source>
        <dbReference type="EMBL" id="KAJ7078179.1"/>
    </source>
</evidence>
<evidence type="ECO:0000256" key="1">
    <source>
        <dbReference type="SAM" id="MobiDB-lite"/>
    </source>
</evidence>
<organism evidence="2 3">
    <name type="scientific">Mycena belliarum</name>
    <dbReference type="NCBI Taxonomy" id="1033014"/>
    <lineage>
        <taxon>Eukaryota</taxon>
        <taxon>Fungi</taxon>
        <taxon>Dikarya</taxon>
        <taxon>Basidiomycota</taxon>
        <taxon>Agaricomycotina</taxon>
        <taxon>Agaricomycetes</taxon>
        <taxon>Agaricomycetidae</taxon>
        <taxon>Agaricales</taxon>
        <taxon>Marasmiineae</taxon>
        <taxon>Mycenaceae</taxon>
        <taxon>Mycena</taxon>
    </lineage>
</organism>
<name>A0AAD6XJ40_9AGAR</name>
<accession>A0AAD6XJ40</accession>
<feature type="region of interest" description="Disordered" evidence="1">
    <location>
        <begin position="307"/>
        <end position="344"/>
    </location>
</feature>
<dbReference type="AlphaFoldDB" id="A0AAD6XJ40"/>
<dbReference type="Proteomes" id="UP001222325">
    <property type="component" value="Unassembled WGS sequence"/>
</dbReference>
<dbReference type="EMBL" id="JARJCN010000068">
    <property type="protein sequence ID" value="KAJ7078179.1"/>
    <property type="molecule type" value="Genomic_DNA"/>
</dbReference>
<evidence type="ECO:0000313" key="3">
    <source>
        <dbReference type="Proteomes" id="UP001222325"/>
    </source>
</evidence>
<gene>
    <name evidence="2" type="ORF">B0H15DRAFT_804960</name>
</gene>
<protein>
    <submittedName>
        <fullName evidence="2">Uncharacterized protein</fullName>
    </submittedName>
</protein>
<keyword evidence="3" id="KW-1185">Reference proteome</keyword>